<evidence type="ECO:0008006" key="5">
    <source>
        <dbReference type="Google" id="ProtNLM"/>
    </source>
</evidence>
<evidence type="ECO:0000313" key="3">
    <source>
        <dbReference type="EMBL" id="EKF19007.1"/>
    </source>
</evidence>
<dbReference type="eggNOG" id="ENOG50331PK">
    <property type="taxonomic scope" value="Bacteria"/>
</dbReference>
<accession>K2MP01</accession>
<dbReference type="OrthoDB" id="7285394at2"/>
<sequence>MASYVVMVPKEAGAGDAVLVRDGFAFLAFIVPFLWFLWHRMWLEAAAALAAALLLGTLGTVQGWSAASTLMSLCLSLFLGLEARGLRVAMLRRRGWRQWGVVEADNGADAETRYMTELFDEEQPAPVAPLPELPAPPAKTAGRDTGPALGLFSYPGAR</sequence>
<dbReference type="InterPro" id="IPR024399">
    <property type="entry name" value="DUF2628"/>
</dbReference>
<dbReference type="STRING" id="391937.NA2_09503"/>
<keyword evidence="4" id="KW-1185">Reference proteome</keyword>
<feature type="region of interest" description="Disordered" evidence="1">
    <location>
        <begin position="126"/>
        <end position="158"/>
    </location>
</feature>
<keyword evidence="2" id="KW-0472">Membrane</keyword>
<dbReference type="Pfam" id="PF10947">
    <property type="entry name" value="DUF2628"/>
    <property type="match status" value="1"/>
</dbReference>
<dbReference type="RefSeq" id="WP_008596475.1">
    <property type="nucleotide sequence ID" value="NZ_AMRM01000009.1"/>
</dbReference>
<comment type="caution">
    <text evidence="3">The sequence shown here is derived from an EMBL/GenBank/DDBJ whole genome shotgun (WGS) entry which is preliminary data.</text>
</comment>
<keyword evidence="2" id="KW-1133">Transmembrane helix</keyword>
<feature type="compositionally biased region" description="Pro residues" evidence="1">
    <location>
        <begin position="126"/>
        <end position="137"/>
    </location>
</feature>
<dbReference type="EMBL" id="AMRM01000009">
    <property type="protein sequence ID" value="EKF19007.1"/>
    <property type="molecule type" value="Genomic_DNA"/>
</dbReference>
<evidence type="ECO:0000313" key="4">
    <source>
        <dbReference type="Proteomes" id="UP000006786"/>
    </source>
</evidence>
<organism evidence="3 4">
    <name type="scientific">Nitratireductor pacificus pht-3B</name>
    <dbReference type="NCBI Taxonomy" id="391937"/>
    <lineage>
        <taxon>Bacteria</taxon>
        <taxon>Pseudomonadati</taxon>
        <taxon>Pseudomonadota</taxon>
        <taxon>Alphaproteobacteria</taxon>
        <taxon>Hyphomicrobiales</taxon>
        <taxon>Phyllobacteriaceae</taxon>
        <taxon>Nitratireductor</taxon>
    </lineage>
</organism>
<proteinExistence type="predicted"/>
<protein>
    <recommendedName>
        <fullName evidence="5">DUF2628 domain-containing protein</fullName>
    </recommendedName>
</protein>
<evidence type="ECO:0000256" key="1">
    <source>
        <dbReference type="SAM" id="MobiDB-lite"/>
    </source>
</evidence>
<feature type="transmembrane region" description="Helical" evidence="2">
    <location>
        <begin position="70"/>
        <end position="89"/>
    </location>
</feature>
<dbReference type="PATRIC" id="fig|391937.3.peg.1957"/>
<keyword evidence="2" id="KW-0812">Transmembrane</keyword>
<dbReference type="Proteomes" id="UP000006786">
    <property type="component" value="Unassembled WGS sequence"/>
</dbReference>
<feature type="transmembrane region" description="Helical" evidence="2">
    <location>
        <begin position="20"/>
        <end position="38"/>
    </location>
</feature>
<reference evidence="3 4" key="1">
    <citation type="journal article" date="2012" name="J. Bacteriol.">
        <title>Genome Sequence of Nitratireductor pacificus Type Strain pht-3B.</title>
        <authorList>
            <person name="Lai Q."/>
            <person name="Li G."/>
            <person name="Shao Z."/>
        </authorList>
    </citation>
    <scope>NUCLEOTIDE SEQUENCE [LARGE SCALE GENOMIC DNA]</scope>
    <source>
        <strain evidence="4">pht-3B</strain>
    </source>
</reference>
<name>K2MP01_9HYPH</name>
<dbReference type="AlphaFoldDB" id="K2MP01"/>
<gene>
    <name evidence="3" type="ORF">NA2_09503</name>
</gene>
<evidence type="ECO:0000256" key="2">
    <source>
        <dbReference type="SAM" id="Phobius"/>
    </source>
</evidence>